<dbReference type="InterPro" id="IPR020590">
    <property type="entry name" value="Guanylate_kinase_CS"/>
</dbReference>
<dbReference type="InterPro" id="IPR008144">
    <property type="entry name" value="Guanylate_kin-like_dom"/>
</dbReference>
<dbReference type="AlphaFoldDB" id="A0A7R9PWI4"/>
<protein>
    <recommendedName>
        <fullName evidence="4">Guanylate kinase-like domain-containing protein</fullName>
    </recommendedName>
</protein>
<reference evidence="5" key="1">
    <citation type="submission" date="2020-11" db="EMBL/GenBank/DDBJ databases">
        <authorList>
            <person name="Tran Van P."/>
        </authorList>
    </citation>
    <scope>NUCLEOTIDE SEQUENCE</scope>
</reference>
<dbReference type="Proteomes" id="UP000759131">
    <property type="component" value="Unassembled WGS sequence"/>
</dbReference>
<feature type="domain" description="Guanylate kinase-like" evidence="4">
    <location>
        <begin position="7"/>
        <end position="208"/>
    </location>
</feature>
<dbReference type="GO" id="GO:0005829">
    <property type="term" value="C:cytosol"/>
    <property type="evidence" value="ECO:0007669"/>
    <property type="project" value="TreeGrafter"/>
</dbReference>
<dbReference type="InterPro" id="IPR027417">
    <property type="entry name" value="P-loop_NTPase"/>
</dbReference>
<name>A0A7R9PWI4_9ACAR</name>
<dbReference type="CDD" id="cd00071">
    <property type="entry name" value="GMPK"/>
    <property type="match status" value="1"/>
</dbReference>
<feature type="non-terminal residue" evidence="5">
    <location>
        <position position="403"/>
    </location>
</feature>
<dbReference type="Pfam" id="PF00625">
    <property type="entry name" value="Guanylate_kin"/>
    <property type="match status" value="2"/>
</dbReference>
<organism evidence="5">
    <name type="scientific">Medioppia subpectinata</name>
    <dbReference type="NCBI Taxonomy" id="1979941"/>
    <lineage>
        <taxon>Eukaryota</taxon>
        <taxon>Metazoa</taxon>
        <taxon>Ecdysozoa</taxon>
        <taxon>Arthropoda</taxon>
        <taxon>Chelicerata</taxon>
        <taxon>Arachnida</taxon>
        <taxon>Acari</taxon>
        <taxon>Acariformes</taxon>
        <taxon>Sarcoptiformes</taxon>
        <taxon>Oribatida</taxon>
        <taxon>Brachypylina</taxon>
        <taxon>Oppioidea</taxon>
        <taxon>Oppiidae</taxon>
        <taxon>Medioppia</taxon>
    </lineage>
</organism>
<dbReference type="GO" id="GO:0005525">
    <property type="term" value="F:GTP binding"/>
    <property type="evidence" value="ECO:0007669"/>
    <property type="project" value="InterPro"/>
</dbReference>
<evidence type="ECO:0000256" key="1">
    <source>
        <dbReference type="ARBA" id="ARBA00005790"/>
    </source>
</evidence>
<dbReference type="Pfam" id="PF00071">
    <property type="entry name" value="Ras"/>
    <property type="match status" value="1"/>
</dbReference>
<evidence type="ECO:0000313" key="5">
    <source>
        <dbReference type="EMBL" id="CAD7623322.1"/>
    </source>
</evidence>
<comment type="similarity">
    <text evidence="1">Belongs to the guanylate kinase family.</text>
</comment>
<keyword evidence="3" id="KW-0418">Kinase</keyword>
<dbReference type="PANTHER" id="PTHR23117">
    <property type="entry name" value="GUANYLATE KINASE-RELATED"/>
    <property type="match status" value="1"/>
</dbReference>
<proteinExistence type="inferred from homology"/>
<evidence type="ECO:0000256" key="3">
    <source>
        <dbReference type="ARBA" id="ARBA00022777"/>
    </source>
</evidence>
<accession>A0A7R9PWI4</accession>
<dbReference type="InterPro" id="IPR008145">
    <property type="entry name" value="GK/Ca_channel_bsu"/>
</dbReference>
<gene>
    <name evidence="5" type="ORF">OSB1V03_LOCUS3778</name>
</gene>
<evidence type="ECO:0000313" key="6">
    <source>
        <dbReference type="Proteomes" id="UP000759131"/>
    </source>
</evidence>
<evidence type="ECO:0000259" key="4">
    <source>
        <dbReference type="PROSITE" id="PS50052"/>
    </source>
</evidence>
<dbReference type="OrthoDB" id="6334211at2759"/>
<dbReference type="PANTHER" id="PTHR23117:SF13">
    <property type="entry name" value="GUANYLATE KINASE"/>
    <property type="match status" value="1"/>
</dbReference>
<sequence>MPAMGWKPCLVVCGPSGSGKTTLLSRLVADWPSVVRAVVSHTTRGARATETEAKDYYFVSKERFRDMEAKKEFLESSEFADNFYGTRFGGECWGIELTVVCTHSWQELRKVAESEEKALPVLDVDINGVLALRKHGLNAKYVLIKASLENLERNLKSRATEDAKSLSLRLSRAGDDLRYIEQNQHIFDTIIINDKIEDSLNRIKNFVQKRRFDDVINISSFVMKTMSETLEVKICLLGVSLAPIALPINGHLFIRTLASASRRSRPASFLTKTFIQNDVIYKLNIWDTAGQEMDSFASIQSWVRELQTHAHNDLVIALAANKCDLAAKVTSRDGREMAERCGALFWETSAKSAQNVNQLFESCGQLWETMETKFAASAALYGNNGRERALSDRSATKNEVLLK</sequence>
<dbReference type="SMART" id="SM00173">
    <property type="entry name" value="RAS"/>
    <property type="match status" value="1"/>
</dbReference>
<keyword evidence="6" id="KW-1185">Reference proteome</keyword>
<dbReference type="InterPro" id="IPR001806">
    <property type="entry name" value="Small_GTPase"/>
</dbReference>
<dbReference type="EMBL" id="CAJPIZ010001596">
    <property type="protein sequence ID" value="CAG2103752.1"/>
    <property type="molecule type" value="Genomic_DNA"/>
</dbReference>
<evidence type="ECO:0000256" key="2">
    <source>
        <dbReference type="ARBA" id="ARBA00022679"/>
    </source>
</evidence>
<dbReference type="PROSITE" id="PS51419">
    <property type="entry name" value="RAB"/>
    <property type="match status" value="1"/>
</dbReference>
<dbReference type="SMART" id="SM00072">
    <property type="entry name" value="GuKc"/>
    <property type="match status" value="1"/>
</dbReference>
<dbReference type="SMART" id="SM00175">
    <property type="entry name" value="RAB"/>
    <property type="match status" value="1"/>
</dbReference>
<dbReference type="PROSITE" id="PS50052">
    <property type="entry name" value="GUANYLATE_KINASE_2"/>
    <property type="match status" value="1"/>
</dbReference>
<keyword evidence="2" id="KW-0808">Transferase</keyword>
<dbReference type="SMART" id="SM00174">
    <property type="entry name" value="RHO"/>
    <property type="match status" value="1"/>
</dbReference>
<dbReference type="Gene3D" id="3.30.63.10">
    <property type="entry name" value="Guanylate Kinase phosphate binding domain"/>
    <property type="match status" value="1"/>
</dbReference>
<dbReference type="GO" id="GO:0003924">
    <property type="term" value="F:GTPase activity"/>
    <property type="evidence" value="ECO:0007669"/>
    <property type="project" value="InterPro"/>
</dbReference>
<dbReference type="GO" id="GO:0004385">
    <property type="term" value="F:GMP kinase activity"/>
    <property type="evidence" value="ECO:0007669"/>
    <property type="project" value="TreeGrafter"/>
</dbReference>
<dbReference type="SUPFAM" id="SSF52540">
    <property type="entry name" value="P-loop containing nucleoside triphosphate hydrolases"/>
    <property type="match status" value="2"/>
</dbReference>
<dbReference type="EMBL" id="OC856171">
    <property type="protein sequence ID" value="CAD7623322.1"/>
    <property type="molecule type" value="Genomic_DNA"/>
</dbReference>
<dbReference type="PROSITE" id="PS00856">
    <property type="entry name" value="GUANYLATE_KINASE_1"/>
    <property type="match status" value="1"/>
</dbReference>
<dbReference type="Gene3D" id="3.40.50.300">
    <property type="entry name" value="P-loop containing nucleotide triphosphate hydrolases"/>
    <property type="match status" value="3"/>
</dbReference>